<feature type="domain" description="DUF1722" evidence="1">
    <location>
        <begin position="192"/>
        <end position="308"/>
    </location>
</feature>
<dbReference type="PANTHER" id="PTHR30087">
    <property type="entry name" value="INNER MEMBRANE PROTEIN"/>
    <property type="match status" value="1"/>
</dbReference>
<protein>
    <recommendedName>
        <fullName evidence="1">DUF1722 domain-containing protein</fullName>
    </recommendedName>
</protein>
<dbReference type="Pfam" id="PF08349">
    <property type="entry name" value="DUF1722"/>
    <property type="match status" value="1"/>
</dbReference>
<organism evidence="2 3">
    <name type="scientific">Pseudothermotoga hypogea DSM 11164 = NBRC 106472</name>
    <dbReference type="NCBI Taxonomy" id="1123384"/>
    <lineage>
        <taxon>Bacteria</taxon>
        <taxon>Thermotogati</taxon>
        <taxon>Thermotogota</taxon>
        <taxon>Thermotogae</taxon>
        <taxon>Thermotogales</taxon>
        <taxon>Thermotogaceae</taxon>
        <taxon>Pseudothermotoga</taxon>
    </lineage>
</organism>
<dbReference type="KEGG" id="phy:AJ81_09850"/>
<dbReference type="Pfam" id="PF04463">
    <property type="entry name" value="2-thiour_desulf"/>
    <property type="match status" value="1"/>
</dbReference>
<dbReference type="Proteomes" id="UP000077469">
    <property type="component" value="Chromosome"/>
</dbReference>
<proteinExistence type="predicted"/>
<dbReference type="EMBL" id="CP007141">
    <property type="protein sequence ID" value="AJC74430.1"/>
    <property type="molecule type" value="Genomic_DNA"/>
</dbReference>
<evidence type="ECO:0000313" key="2">
    <source>
        <dbReference type="EMBL" id="AJC74430.1"/>
    </source>
</evidence>
<dbReference type="PaxDb" id="1123384-AJ81_09850"/>
<evidence type="ECO:0000313" key="3">
    <source>
        <dbReference type="Proteomes" id="UP000077469"/>
    </source>
</evidence>
<dbReference type="OrthoDB" id="9797779at2"/>
<name>A0A0X1KSY0_9THEM</name>
<dbReference type="InterPro" id="IPR013560">
    <property type="entry name" value="DUF1722"/>
</dbReference>
<gene>
    <name evidence="2" type="ORF">AJ81_09850</name>
</gene>
<dbReference type="PATRIC" id="fig|1123384.7.peg.1977"/>
<dbReference type="RefSeq" id="WP_031502553.1">
    <property type="nucleotide sequence ID" value="NC_022795.1"/>
</dbReference>
<keyword evidence="3" id="KW-1185">Reference proteome</keyword>
<reference evidence="2" key="1">
    <citation type="submission" date="2014-01" db="EMBL/GenBank/DDBJ databases">
        <title>Genome sequencing of Thermotog hypogea.</title>
        <authorList>
            <person name="Zhang X."/>
            <person name="Alvare G."/>
            <person name="Fristensky B."/>
            <person name="Chen L."/>
            <person name="Suen T."/>
            <person name="Chen Q."/>
            <person name="Ma K."/>
        </authorList>
    </citation>
    <scope>NUCLEOTIDE SEQUENCE [LARGE SCALE GENOMIC DNA]</scope>
    <source>
        <strain evidence="2">DSM 11164</strain>
    </source>
</reference>
<dbReference type="STRING" id="1123384.AJ81_09850"/>
<dbReference type="AlphaFoldDB" id="A0A0X1KSY0"/>
<dbReference type="PANTHER" id="PTHR30087:SF0">
    <property type="entry name" value="INNER MEMBRANE PROTEIN"/>
    <property type="match status" value="1"/>
</dbReference>
<accession>A0A0X1KSY0</accession>
<dbReference type="InterPro" id="IPR007553">
    <property type="entry name" value="2-thiour_desulf"/>
</dbReference>
<evidence type="ECO:0000259" key="1">
    <source>
        <dbReference type="Pfam" id="PF08349"/>
    </source>
</evidence>
<sequence>MRGSFARPRLVFSACLNCEPVRYNARIIEDEFCKKLAEHVDVVPVCPEVGIGLSVPRSPIVIVFDGEKRLMQKDTGQDLTKRLVEFSADFLEKLGAVDGFVLKRKSPSCALSDATAYRFSENKKLVLKTSGIFAQMAMEKFSKAAFIDEFRLRNFWLREHFLCRIFASAEMRGMFEGGFTKMDVLKFHERYKYLLMAHSPSLLKKLGRLVSNLNALTLADLTREYSDLFTMALTIKPTKAKHFNVLQHIYGYFKDRVNDVEKRKLLSLLDDFATGSTSLTKIRAIFREYARKLHIDYLLDQRYLSPYPLELETDV</sequence>